<keyword evidence="2" id="KW-1185">Reference proteome</keyword>
<dbReference type="VEuPathDB" id="TriTrypDB:TRSC58_05120"/>
<dbReference type="EMBL" id="AUPL01005120">
    <property type="protein sequence ID" value="ESL07197.1"/>
    <property type="molecule type" value="Genomic_DNA"/>
</dbReference>
<comment type="caution">
    <text evidence="1">The sequence shown here is derived from an EMBL/GenBank/DDBJ whole genome shotgun (WGS) entry which is preliminary data.</text>
</comment>
<reference evidence="1 2" key="1">
    <citation type="submission" date="2013-07" db="EMBL/GenBank/DDBJ databases">
        <authorList>
            <person name="Stoco P.H."/>
            <person name="Wagner G."/>
            <person name="Gerber A."/>
            <person name="Zaha A."/>
            <person name="Thompson C."/>
            <person name="Bartholomeu D.C."/>
            <person name="Luckemeyer D.D."/>
            <person name="Bahia D."/>
            <person name="Loreto E."/>
            <person name="Prestes E.B."/>
            <person name="Lima F.M."/>
            <person name="Rodrigues-Luiz G."/>
            <person name="Vallejo G.A."/>
            <person name="Filho J.F."/>
            <person name="Monteiro K.M."/>
            <person name="Tyler K.M."/>
            <person name="de Almeida L.G."/>
            <person name="Ortiz M.F."/>
            <person name="Siervo M.A."/>
            <person name="de Moraes M.H."/>
            <person name="Cunha O.L."/>
            <person name="Mendonca-Neto R."/>
            <person name="Silva R."/>
            <person name="Teixeira S.M."/>
            <person name="Murta S.M."/>
            <person name="Sincero T.C."/>
            <person name="Mendes T.A."/>
            <person name="Urmenyi T.P."/>
            <person name="Silva V.G."/>
            <person name="da Rocha W.D."/>
            <person name="Andersson B."/>
            <person name="Romanha A.J."/>
            <person name="Steindel M."/>
            <person name="de Vasconcelos A.T."/>
            <person name="Grisard E.C."/>
        </authorList>
    </citation>
    <scope>NUCLEOTIDE SEQUENCE [LARGE SCALE GENOMIC DNA]</scope>
    <source>
        <strain evidence="1 2">SC58</strain>
    </source>
</reference>
<dbReference type="AlphaFoldDB" id="A0A061J1P5"/>
<sequence>MSVVFPLLRALGKPTRLTEVRVAAAEAARQYIFGSSQCASSLRPIVSDMTGFQCIYHAGEGLTIPMTFLGSCKEHGDQVVLVHVAGLPGAFPVSMEELGRHKHLFSPKQEGISSATEEVEQLAFFCATEAVGNGIRELKVLDQLLSVSRRRLASLRGAEVLLKIGSRINDKALQLSFPYHCGGTHASKQYFDITHEACTLFGHHIRHGIKMLCRYGAAVMVGIAPDKSFGCPVPFWNPLGGPAACLAPMFHGCRAIPVGEVKLEYNGPSTSSVLHAPEDPARYLNPTVDGKYDVSAWLNEGLFGVKVGQRVEDGCAVYGVCYNAELCEFELHVQDLLTGEIRPSFSCFLTSQ</sequence>
<proteinExistence type="predicted"/>
<accession>A0A061J1P5</accession>
<protein>
    <submittedName>
        <fullName evidence="1">Uncharacterized protein</fullName>
    </submittedName>
</protein>
<organism evidence="1 2">
    <name type="scientific">Trypanosoma rangeli SC58</name>
    <dbReference type="NCBI Taxonomy" id="429131"/>
    <lineage>
        <taxon>Eukaryota</taxon>
        <taxon>Discoba</taxon>
        <taxon>Euglenozoa</taxon>
        <taxon>Kinetoplastea</taxon>
        <taxon>Metakinetoplastina</taxon>
        <taxon>Trypanosomatida</taxon>
        <taxon>Trypanosomatidae</taxon>
        <taxon>Trypanosoma</taxon>
        <taxon>Herpetosoma</taxon>
    </lineage>
</organism>
<gene>
    <name evidence="1" type="ORF">TRSC58_05120</name>
</gene>
<evidence type="ECO:0000313" key="2">
    <source>
        <dbReference type="Proteomes" id="UP000031737"/>
    </source>
</evidence>
<dbReference type="OrthoDB" id="276720at2759"/>
<name>A0A061J1P5_TRYRA</name>
<dbReference type="Proteomes" id="UP000031737">
    <property type="component" value="Unassembled WGS sequence"/>
</dbReference>
<evidence type="ECO:0000313" key="1">
    <source>
        <dbReference type="EMBL" id="ESL07197.1"/>
    </source>
</evidence>